<gene>
    <name evidence="1" type="ORF">PR048_011331</name>
</gene>
<evidence type="ECO:0008006" key="3">
    <source>
        <dbReference type="Google" id="ProtNLM"/>
    </source>
</evidence>
<name>A0ABQ9HL96_9NEOP</name>
<sequence>MILRWSKVVLTKRKKHNFVKKSMKIGKKVIRNRCSHLAGVTIWVYMPQKHAKYRSKILALTDAKTLSFLNGYI</sequence>
<evidence type="ECO:0000313" key="2">
    <source>
        <dbReference type="Proteomes" id="UP001159363"/>
    </source>
</evidence>
<dbReference type="Proteomes" id="UP001159363">
    <property type="component" value="Chromosome X"/>
</dbReference>
<protein>
    <recommendedName>
        <fullName evidence="3">Ribosomal protein L35</fullName>
    </recommendedName>
</protein>
<comment type="caution">
    <text evidence="1">The sequence shown here is derived from an EMBL/GenBank/DDBJ whole genome shotgun (WGS) entry which is preliminary data.</text>
</comment>
<proteinExistence type="predicted"/>
<keyword evidence="2" id="KW-1185">Reference proteome</keyword>
<reference evidence="1 2" key="1">
    <citation type="submission" date="2023-02" db="EMBL/GenBank/DDBJ databases">
        <title>LHISI_Scaffold_Assembly.</title>
        <authorList>
            <person name="Stuart O.P."/>
            <person name="Cleave R."/>
            <person name="Magrath M.J.L."/>
            <person name="Mikheyev A.S."/>
        </authorList>
    </citation>
    <scope>NUCLEOTIDE SEQUENCE [LARGE SCALE GENOMIC DNA]</scope>
    <source>
        <strain evidence="1">Daus_M_001</strain>
        <tissue evidence="1">Leg muscle</tissue>
    </source>
</reference>
<organism evidence="1 2">
    <name type="scientific">Dryococelus australis</name>
    <dbReference type="NCBI Taxonomy" id="614101"/>
    <lineage>
        <taxon>Eukaryota</taxon>
        <taxon>Metazoa</taxon>
        <taxon>Ecdysozoa</taxon>
        <taxon>Arthropoda</taxon>
        <taxon>Hexapoda</taxon>
        <taxon>Insecta</taxon>
        <taxon>Pterygota</taxon>
        <taxon>Neoptera</taxon>
        <taxon>Polyneoptera</taxon>
        <taxon>Phasmatodea</taxon>
        <taxon>Verophasmatodea</taxon>
        <taxon>Anareolatae</taxon>
        <taxon>Phasmatidae</taxon>
        <taxon>Eurycanthinae</taxon>
        <taxon>Dryococelus</taxon>
    </lineage>
</organism>
<evidence type="ECO:0000313" key="1">
    <source>
        <dbReference type="EMBL" id="KAJ8885135.1"/>
    </source>
</evidence>
<dbReference type="EMBL" id="JARBHB010000004">
    <property type="protein sequence ID" value="KAJ8885135.1"/>
    <property type="molecule type" value="Genomic_DNA"/>
</dbReference>
<accession>A0ABQ9HL96</accession>